<dbReference type="Gene3D" id="2.40.420.20">
    <property type="match status" value="1"/>
</dbReference>
<dbReference type="InterPro" id="IPR058649">
    <property type="entry name" value="CzcB_C"/>
</dbReference>
<dbReference type="Gene3D" id="2.40.50.100">
    <property type="match status" value="1"/>
</dbReference>
<dbReference type="PANTHER" id="PTHR30097:SF4">
    <property type="entry name" value="SLR6042 PROTEIN"/>
    <property type="match status" value="1"/>
</dbReference>
<evidence type="ECO:0008006" key="9">
    <source>
        <dbReference type="Google" id="ProtNLM"/>
    </source>
</evidence>
<dbReference type="InterPro" id="IPR051909">
    <property type="entry name" value="MFP_Cation_Efflux"/>
</dbReference>
<proteinExistence type="inferred from homology"/>
<keyword evidence="8" id="KW-1185">Reference proteome</keyword>
<dbReference type="Pfam" id="PF25975">
    <property type="entry name" value="CzcB_C"/>
    <property type="match status" value="1"/>
</dbReference>
<feature type="domain" description="CusB-like beta-barrel" evidence="4">
    <location>
        <begin position="216"/>
        <end position="287"/>
    </location>
</feature>
<dbReference type="RefSeq" id="WP_207132089.1">
    <property type="nucleotide sequence ID" value="NZ_NRSH01000037.1"/>
</dbReference>
<evidence type="ECO:0000256" key="1">
    <source>
        <dbReference type="ARBA" id="ARBA00009477"/>
    </source>
</evidence>
<comment type="caution">
    <text evidence="7">The sequence shown here is derived from an EMBL/GenBank/DDBJ whole genome shotgun (WGS) entry which is preliminary data.</text>
</comment>
<evidence type="ECO:0000259" key="5">
    <source>
        <dbReference type="Pfam" id="PF25973"/>
    </source>
</evidence>
<name>A0ABS1E5H0_9GAMM</name>
<sequence>MIRLLSIAALALGAGAALAAPPEIPISAAQMERLGVATEPVATAEGGQAWSLPARVAIPPSQERVVSAPQGGLVAALHAAPEEAVAAGELLAELHSPGLVEQQRAFLQALSAKGLAEAALERDRQLLDDGVIAERRFQETRSRFQQARADLEAQRQGLDLSGMAPEAIERLEQSQQMSARLRVRSPLDGVVVARAVSTGDRVQSAQALYRVARLDPLWLELRVPEDRLQGVDEQSRVHVACADAEAPVVLVGRTADPESQTVLVRAEISAEAPCLRPGQMVEARLASGAAASARLQVPKAAVVRNRGEDWVFVRTPRGFRPTPVTVHGHRGGAALLSGELRPGQAVAVRGVAALKGAWSGYGGAE</sequence>
<feature type="domain" description="CzcB-like C-terminal circularly permuted SH3-like" evidence="6">
    <location>
        <begin position="296"/>
        <end position="355"/>
    </location>
</feature>
<evidence type="ECO:0000313" key="8">
    <source>
        <dbReference type="Proteomes" id="UP000738126"/>
    </source>
</evidence>
<dbReference type="Gene3D" id="2.40.30.170">
    <property type="match status" value="1"/>
</dbReference>
<feature type="signal peptide" evidence="3">
    <location>
        <begin position="1"/>
        <end position="19"/>
    </location>
</feature>
<dbReference type="Pfam" id="PF25973">
    <property type="entry name" value="BSH_CzcB"/>
    <property type="match status" value="1"/>
</dbReference>
<evidence type="ECO:0000256" key="3">
    <source>
        <dbReference type="SAM" id="SignalP"/>
    </source>
</evidence>
<feature type="domain" description="CzcB-like barrel-sandwich hybrid" evidence="5">
    <location>
        <begin position="65"/>
        <end position="212"/>
    </location>
</feature>
<dbReference type="NCBIfam" id="TIGR01730">
    <property type="entry name" value="RND_mfp"/>
    <property type="match status" value="1"/>
</dbReference>
<dbReference type="EMBL" id="NRSH01000037">
    <property type="protein sequence ID" value="MBK1726352.1"/>
    <property type="molecule type" value="Genomic_DNA"/>
</dbReference>
<dbReference type="Gene3D" id="1.10.287.470">
    <property type="entry name" value="Helix hairpin bin"/>
    <property type="match status" value="1"/>
</dbReference>
<evidence type="ECO:0000259" key="6">
    <source>
        <dbReference type="Pfam" id="PF25975"/>
    </source>
</evidence>
<gene>
    <name evidence="7" type="ORF">CKO13_04795</name>
</gene>
<evidence type="ECO:0000259" key="4">
    <source>
        <dbReference type="Pfam" id="PF25954"/>
    </source>
</evidence>
<evidence type="ECO:0000256" key="2">
    <source>
        <dbReference type="ARBA" id="ARBA00022448"/>
    </source>
</evidence>
<evidence type="ECO:0000313" key="7">
    <source>
        <dbReference type="EMBL" id="MBK1726352.1"/>
    </source>
</evidence>
<dbReference type="Proteomes" id="UP000738126">
    <property type="component" value="Unassembled WGS sequence"/>
</dbReference>
<organism evidence="7 8">
    <name type="scientific">Halorhodospira neutriphila</name>
    <dbReference type="NCBI Taxonomy" id="168379"/>
    <lineage>
        <taxon>Bacteria</taxon>
        <taxon>Pseudomonadati</taxon>
        <taxon>Pseudomonadota</taxon>
        <taxon>Gammaproteobacteria</taxon>
        <taxon>Chromatiales</taxon>
        <taxon>Ectothiorhodospiraceae</taxon>
        <taxon>Halorhodospira</taxon>
    </lineage>
</organism>
<dbReference type="PANTHER" id="PTHR30097">
    <property type="entry name" value="CATION EFFLUX SYSTEM PROTEIN CUSB"/>
    <property type="match status" value="1"/>
</dbReference>
<dbReference type="InterPro" id="IPR006143">
    <property type="entry name" value="RND_pump_MFP"/>
</dbReference>
<comment type="similarity">
    <text evidence="1">Belongs to the membrane fusion protein (MFP) (TC 8.A.1) family.</text>
</comment>
<accession>A0ABS1E5H0</accession>
<dbReference type="SUPFAM" id="SSF111369">
    <property type="entry name" value="HlyD-like secretion proteins"/>
    <property type="match status" value="1"/>
</dbReference>
<keyword evidence="3" id="KW-0732">Signal</keyword>
<dbReference type="Pfam" id="PF25954">
    <property type="entry name" value="Beta-barrel_RND_2"/>
    <property type="match status" value="1"/>
</dbReference>
<reference evidence="7 8" key="1">
    <citation type="journal article" date="2020" name="Microorganisms">
        <title>Osmotic Adaptation and Compatible Solute Biosynthesis of Phototrophic Bacteria as Revealed from Genome Analyses.</title>
        <authorList>
            <person name="Imhoff J.F."/>
            <person name="Rahn T."/>
            <person name="Kunzel S."/>
            <person name="Keller A."/>
            <person name="Neulinger S.C."/>
        </authorList>
    </citation>
    <scope>NUCLEOTIDE SEQUENCE [LARGE SCALE GENOMIC DNA]</scope>
    <source>
        <strain evidence="7 8">DSM 15116</strain>
    </source>
</reference>
<dbReference type="InterPro" id="IPR058792">
    <property type="entry name" value="Beta-barrel_RND_2"/>
</dbReference>
<protein>
    <recommendedName>
        <fullName evidence="9">Efflux transporter, RND family, MFP subunit</fullName>
    </recommendedName>
</protein>
<feature type="chain" id="PRO_5046305822" description="Efflux transporter, RND family, MFP subunit" evidence="3">
    <location>
        <begin position="20"/>
        <end position="365"/>
    </location>
</feature>
<keyword evidence="2" id="KW-0813">Transport</keyword>
<dbReference type="InterPro" id="IPR058647">
    <property type="entry name" value="BSH_CzcB-like"/>
</dbReference>